<dbReference type="PANTHER" id="PTHR21678:SF0">
    <property type="entry name" value="C3H1-TYPE DOMAIN-CONTAINING PROTEIN"/>
    <property type="match status" value="1"/>
</dbReference>
<dbReference type="InterPro" id="IPR009060">
    <property type="entry name" value="UBA-like_sf"/>
</dbReference>
<feature type="domain" description="CUE" evidence="2">
    <location>
        <begin position="5"/>
        <end position="48"/>
    </location>
</feature>
<organism evidence="3 4">
    <name type="scientific">Rotaria socialis</name>
    <dbReference type="NCBI Taxonomy" id="392032"/>
    <lineage>
        <taxon>Eukaryota</taxon>
        <taxon>Metazoa</taxon>
        <taxon>Spiralia</taxon>
        <taxon>Gnathifera</taxon>
        <taxon>Rotifera</taxon>
        <taxon>Eurotatoria</taxon>
        <taxon>Bdelloidea</taxon>
        <taxon>Philodinida</taxon>
        <taxon>Philodinidae</taxon>
        <taxon>Rotaria</taxon>
    </lineage>
</organism>
<proteinExistence type="predicted"/>
<dbReference type="SUPFAM" id="SSF46934">
    <property type="entry name" value="UBA-like"/>
    <property type="match status" value="1"/>
</dbReference>
<feature type="compositionally biased region" description="Polar residues" evidence="1">
    <location>
        <begin position="218"/>
        <end position="239"/>
    </location>
</feature>
<comment type="caution">
    <text evidence="3">The sequence shown here is derived from an EMBL/GenBank/DDBJ whole genome shotgun (WGS) entry which is preliminary data.</text>
</comment>
<sequence length="833" mass="94554">MAASSRSATVGELRRMFSNLDSAVIETVLAANNGQVDVTIDHLLTMSIDTENENNVQQVTPTTLLQQLPAVLNVYDDDPPPYPGHDTKGSNCASSTTTTIPFLPQRFSSNYPSSINQSQLKNIHFEEDAYCLQDLQVRRWKTAYDQYRICYIGDLPDDFLRVKLTSKFEPTNQSKKNMHGQHDNAARYIEDEHLEEFLRNEEFLNELRRNQDFITTLNSDQSTRSTASNQQNRSFNYLSTKPLPMPTPPTVETPKTPKVRARMLQNALTQIEQGQTIKTSMVPQESITQNESYSYGKDNHDRIPLPPAPSASEFDPLRPESNEEFIARLKNMGKNSMDKFNQLARRFSTRKNTTINPGKYSKQPLMANTSERQILTNEFDSDDDPITLNNNNPIFNRKDKKMNGCYLTSDDEKFLDLITDELDKYNSLNDSSFILLFPSLSSRHRLLLHRLREKTYPKLFSFSVGEERTTRRTIICFKLHVMDETDTTASPTDAIHLNGESSTKRRPDKALYKPPTRTKSSEVFASISTPSTPPPPPPPQPTPPISMASPGDLQQNNSRSKGAKSKTARPSAEPYVPPSRRSQPVTTETLSSTPRSSVIQSKKQDDGAEEKEDEEEEEEEEEAEEEEDWEKLLENSQNPLYNDLVEEIQSKFKDSVQIEKPTNDYSQWSVDDIQIKEADLAHVVEVSNFPSTFRTEDLSNSFKILTRNEFDIKWVDETHALIVFPDANTALDALQMVHPLLKICAMSQASSASKKKAKNSLEFLQPYKTRPQTSSLTANRRICAALGLKNPMSNDKTKTERQKIETARKQKIRDKEEQKTVWDGGVLPAPSTT</sequence>
<name>A0A820H7A2_9BILA</name>
<feature type="region of interest" description="Disordered" evidence="1">
    <location>
        <begin position="218"/>
        <end position="255"/>
    </location>
</feature>
<evidence type="ECO:0000256" key="1">
    <source>
        <dbReference type="SAM" id="MobiDB-lite"/>
    </source>
</evidence>
<reference evidence="3" key="1">
    <citation type="submission" date="2021-02" db="EMBL/GenBank/DDBJ databases">
        <authorList>
            <person name="Nowell W R."/>
        </authorList>
    </citation>
    <scope>NUCLEOTIDE SEQUENCE</scope>
</reference>
<dbReference type="InterPro" id="IPR039884">
    <property type="entry name" value="R3HC1/R3HCL"/>
</dbReference>
<feature type="compositionally biased region" description="Acidic residues" evidence="1">
    <location>
        <begin position="607"/>
        <end position="629"/>
    </location>
</feature>
<dbReference type="PROSITE" id="PS51140">
    <property type="entry name" value="CUE"/>
    <property type="match status" value="1"/>
</dbReference>
<gene>
    <name evidence="3" type="ORF">TSG867_LOCUS5435</name>
</gene>
<dbReference type="AlphaFoldDB" id="A0A820H7A2"/>
<feature type="compositionally biased region" description="Basic and acidic residues" evidence="1">
    <location>
        <begin position="502"/>
        <end position="511"/>
    </location>
</feature>
<feature type="compositionally biased region" description="Polar residues" evidence="1">
    <location>
        <begin position="580"/>
        <end position="601"/>
    </location>
</feature>
<evidence type="ECO:0000313" key="4">
    <source>
        <dbReference type="Proteomes" id="UP000663862"/>
    </source>
</evidence>
<dbReference type="GO" id="GO:0043130">
    <property type="term" value="F:ubiquitin binding"/>
    <property type="evidence" value="ECO:0007669"/>
    <property type="project" value="InterPro"/>
</dbReference>
<dbReference type="Pfam" id="PF02845">
    <property type="entry name" value="CUE"/>
    <property type="match status" value="1"/>
</dbReference>
<feature type="compositionally biased region" description="Pro residues" evidence="1">
    <location>
        <begin position="531"/>
        <end position="544"/>
    </location>
</feature>
<evidence type="ECO:0000259" key="2">
    <source>
        <dbReference type="PROSITE" id="PS51140"/>
    </source>
</evidence>
<dbReference type="Proteomes" id="UP000663862">
    <property type="component" value="Unassembled WGS sequence"/>
</dbReference>
<dbReference type="PANTHER" id="PTHR21678">
    <property type="entry name" value="GROWTH INHIBITION AND DIFFERENTIATION RELATED PROTEIN 88"/>
    <property type="match status" value="1"/>
</dbReference>
<evidence type="ECO:0000313" key="3">
    <source>
        <dbReference type="EMBL" id="CAF4288044.1"/>
    </source>
</evidence>
<feature type="region of interest" description="Disordered" evidence="1">
    <location>
        <begin position="292"/>
        <end position="317"/>
    </location>
</feature>
<feature type="region of interest" description="Disordered" evidence="1">
    <location>
        <begin position="489"/>
        <end position="631"/>
    </location>
</feature>
<dbReference type="InterPro" id="IPR012677">
    <property type="entry name" value="Nucleotide-bd_a/b_plait_sf"/>
</dbReference>
<dbReference type="EMBL" id="CAJOBQ010000190">
    <property type="protein sequence ID" value="CAF4288044.1"/>
    <property type="molecule type" value="Genomic_DNA"/>
</dbReference>
<dbReference type="SMART" id="SM00546">
    <property type="entry name" value="CUE"/>
    <property type="match status" value="1"/>
</dbReference>
<dbReference type="Gene3D" id="3.30.70.330">
    <property type="match status" value="1"/>
</dbReference>
<dbReference type="Gene3D" id="1.10.8.10">
    <property type="entry name" value="DNA helicase RuvA subunit, C-terminal domain"/>
    <property type="match status" value="1"/>
</dbReference>
<accession>A0A820H7A2</accession>
<dbReference type="InterPro" id="IPR003892">
    <property type="entry name" value="CUE"/>
</dbReference>
<protein>
    <recommendedName>
        <fullName evidence="2">CUE domain-containing protein</fullName>
    </recommendedName>
</protein>
<feature type="compositionally biased region" description="Basic and acidic residues" evidence="1">
    <location>
        <begin position="795"/>
        <end position="820"/>
    </location>
</feature>
<feature type="region of interest" description="Disordered" evidence="1">
    <location>
        <begin position="787"/>
        <end position="833"/>
    </location>
</feature>